<evidence type="ECO:0000313" key="3">
    <source>
        <dbReference type="Proteomes" id="UP001345013"/>
    </source>
</evidence>
<feature type="compositionally biased region" description="Polar residues" evidence="1">
    <location>
        <begin position="29"/>
        <end position="40"/>
    </location>
</feature>
<sequence>MGILVQKSCYTAPASKDYPKDGTKDKAASNEQPIRPSSTGPYPDDKRIQLHEQELTNVLDLVQAVSFAIALDASCFSEDNELRKTLNAAIDTFFPPTFDKGRVSRAFRKVAQNILLRGIRNLPHSAPNPSVSDEQLTFYVQDKRICRSGHAFLIKRFPQLRPETIVDWTWRDYNGVASTLEDSRVTRACVHFYEIIKAAQDLGLPATWNVGLAEETRIEQKLHSSD</sequence>
<comment type="caution">
    <text evidence="2">The sequence shown here is derived from an EMBL/GenBank/DDBJ whole genome shotgun (WGS) entry which is preliminary data.</text>
</comment>
<protein>
    <submittedName>
        <fullName evidence="2">Uncharacterized protein</fullName>
    </submittedName>
</protein>
<proteinExistence type="predicted"/>
<feature type="region of interest" description="Disordered" evidence="1">
    <location>
        <begin position="13"/>
        <end position="45"/>
    </location>
</feature>
<evidence type="ECO:0000313" key="2">
    <source>
        <dbReference type="EMBL" id="KAK5102254.1"/>
    </source>
</evidence>
<feature type="compositionally biased region" description="Basic and acidic residues" evidence="1">
    <location>
        <begin position="17"/>
        <end position="28"/>
    </location>
</feature>
<gene>
    <name evidence="2" type="ORF">LTR24_000487</name>
</gene>
<name>A0ABR0KNX4_9EURO</name>
<accession>A0ABR0KNX4</accession>
<organism evidence="2 3">
    <name type="scientific">Lithohypha guttulata</name>
    <dbReference type="NCBI Taxonomy" id="1690604"/>
    <lineage>
        <taxon>Eukaryota</taxon>
        <taxon>Fungi</taxon>
        <taxon>Dikarya</taxon>
        <taxon>Ascomycota</taxon>
        <taxon>Pezizomycotina</taxon>
        <taxon>Eurotiomycetes</taxon>
        <taxon>Chaetothyriomycetidae</taxon>
        <taxon>Chaetothyriales</taxon>
        <taxon>Trichomeriaceae</taxon>
        <taxon>Lithohypha</taxon>
    </lineage>
</organism>
<evidence type="ECO:0000256" key="1">
    <source>
        <dbReference type="SAM" id="MobiDB-lite"/>
    </source>
</evidence>
<dbReference type="Proteomes" id="UP001345013">
    <property type="component" value="Unassembled WGS sequence"/>
</dbReference>
<dbReference type="EMBL" id="JAVRRG010000003">
    <property type="protein sequence ID" value="KAK5102254.1"/>
    <property type="molecule type" value="Genomic_DNA"/>
</dbReference>
<keyword evidence="3" id="KW-1185">Reference proteome</keyword>
<reference evidence="2 3" key="1">
    <citation type="submission" date="2023-08" db="EMBL/GenBank/DDBJ databases">
        <title>Black Yeasts Isolated from many extreme environments.</title>
        <authorList>
            <person name="Coleine C."/>
            <person name="Stajich J.E."/>
            <person name="Selbmann L."/>
        </authorList>
    </citation>
    <scope>NUCLEOTIDE SEQUENCE [LARGE SCALE GENOMIC DNA]</scope>
    <source>
        <strain evidence="2 3">CCFEE 5885</strain>
    </source>
</reference>